<evidence type="ECO:0000313" key="2">
    <source>
        <dbReference type="Proteomes" id="UP001597112"/>
    </source>
</evidence>
<reference evidence="2" key="1">
    <citation type="journal article" date="2019" name="Int. J. Syst. Evol. Microbiol.">
        <title>The Global Catalogue of Microorganisms (GCM) 10K type strain sequencing project: providing services to taxonomists for standard genome sequencing and annotation.</title>
        <authorList>
            <consortium name="The Broad Institute Genomics Platform"/>
            <consortium name="The Broad Institute Genome Sequencing Center for Infectious Disease"/>
            <person name="Wu L."/>
            <person name="Ma J."/>
        </authorList>
    </citation>
    <scope>NUCLEOTIDE SEQUENCE [LARGE SCALE GENOMIC DNA]</scope>
    <source>
        <strain evidence="2">CCUG 58938</strain>
    </source>
</reference>
<organism evidence="1 2">
    <name type="scientific">Ohtaekwangia kribbensis</name>
    <dbReference type="NCBI Taxonomy" id="688913"/>
    <lineage>
        <taxon>Bacteria</taxon>
        <taxon>Pseudomonadati</taxon>
        <taxon>Bacteroidota</taxon>
        <taxon>Cytophagia</taxon>
        <taxon>Cytophagales</taxon>
        <taxon>Fulvivirgaceae</taxon>
        <taxon>Ohtaekwangia</taxon>
    </lineage>
</organism>
<evidence type="ECO:0008006" key="3">
    <source>
        <dbReference type="Google" id="ProtNLM"/>
    </source>
</evidence>
<proteinExistence type="predicted"/>
<comment type="caution">
    <text evidence="1">The sequence shown here is derived from an EMBL/GenBank/DDBJ whole genome shotgun (WGS) entry which is preliminary data.</text>
</comment>
<sequence length="260" mass="29003">MKTFGIIHIILFLVLMLVYQCMSAQDFAVTTKGDTITGSIKPLTFGPDKKVQVTSADKKKTVIPIFQVKSYSLKGETYQPVKGPNGYTFMKLLKAGYVSLFAFQLENQTSYDGRYLLKRDGTGTEVPNLSFKKITARFFSDCPIVETKIDDGTYGKKDIETIIDEYNACINGRTAEHTQAIATRTEQVKKITSWDTLEEKVKALSDFDGKTNALEMIGEIKNKISKSEKVPNFLINGLKGTITQPELQGDLEAALKELNQ</sequence>
<dbReference type="Proteomes" id="UP001597112">
    <property type="component" value="Unassembled WGS sequence"/>
</dbReference>
<dbReference type="RefSeq" id="WP_377580469.1">
    <property type="nucleotide sequence ID" value="NZ_JBHTKA010000007.1"/>
</dbReference>
<name>A0ABW3K5A6_9BACT</name>
<protein>
    <recommendedName>
        <fullName evidence="3">DUF4369 domain-containing protein</fullName>
    </recommendedName>
</protein>
<gene>
    <name evidence="1" type="ORF">ACFQ21_16940</name>
</gene>
<dbReference type="EMBL" id="JBHTKA010000007">
    <property type="protein sequence ID" value="MFD1001016.1"/>
    <property type="molecule type" value="Genomic_DNA"/>
</dbReference>
<keyword evidence="2" id="KW-1185">Reference proteome</keyword>
<accession>A0ABW3K5A6</accession>
<evidence type="ECO:0000313" key="1">
    <source>
        <dbReference type="EMBL" id="MFD1001016.1"/>
    </source>
</evidence>